<dbReference type="AlphaFoldDB" id="A0A7W6J831"/>
<accession>A0A7W6J831</accession>
<reference evidence="1 2" key="1">
    <citation type="submission" date="2020-08" db="EMBL/GenBank/DDBJ databases">
        <title>Genomic Encyclopedia of Type Strains, Phase IV (KMG-IV): sequencing the most valuable type-strain genomes for metagenomic binning, comparative biology and taxonomic classification.</title>
        <authorList>
            <person name="Goeker M."/>
        </authorList>
    </citation>
    <scope>NUCLEOTIDE SEQUENCE [LARGE SCALE GENOMIC DNA]</scope>
    <source>
        <strain evidence="1 2">DSM 29853</strain>
    </source>
</reference>
<dbReference type="RefSeq" id="WP_210296975.1">
    <property type="nucleotide sequence ID" value="NZ_JACIEZ010000005.1"/>
</dbReference>
<protein>
    <submittedName>
        <fullName evidence="1">Uncharacterized protein</fullName>
    </submittedName>
</protein>
<comment type="caution">
    <text evidence="1">The sequence shown here is derived from an EMBL/GenBank/DDBJ whole genome shotgun (WGS) entry which is preliminary data.</text>
</comment>
<gene>
    <name evidence="1" type="ORF">GGR23_002823</name>
</gene>
<dbReference type="Proteomes" id="UP000528286">
    <property type="component" value="Unassembled WGS sequence"/>
</dbReference>
<name>A0A7W6J831_9HYPH</name>
<evidence type="ECO:0000313" key="2">
    <source>
        <dbReference type="Proteomes" id="UP000528286"/>
    </source>
</evidence>
<evidence type="ECO:0000313" key="1">
    <source>
        <dbReference type="EMBL" id="MBB4065616.1"/>
    </source>
</evidence>
<organism evidence="1 2">
    <name type="scientific">Gellertiella hungarica</name>
    <dbReference type="NCBI Taxonomy" id="1572859"/>
    <lineage>
        <taxon>Bacteria</taxon>
        <taxon>Pseudomonadati</taxon>
        <taxon>Pseudomonadota</taxon>
        <taxon>Alphaproteobacteria</taxon>
        <taxon>Hyphomicrobiales</taxon>
        <taxon>Rhizobiaceae</taxon>
        <taxon>Gellertiella</taxon>
    </lineage>
</organism>
<keyword evidence="2" id="KW-1185">Reference proteome</keyword>
<dbReference type="EMBL" id="JACIEZ010000005">
    <property type="protein sequence ID" value="MBB4065616.1"/>
    <property type="molecule type" value="Genomic_DNA"/>
</dbReference>
<proteinExistence type="predicted"/>
<sequence length="70" mass="7731">MDDMVQAQIEEVSKLLLGLWELSILLESTPESRTSRLVEVVIEESELLLAEMVAIAYLQRNGSPARASGT</sequence>